<dbReference type="EMBL" id="BONH01000066">
    <property type="protein sequence ID" value="GIG03003.1"/>
    <property type="molecule type" value="Genomic_DNA"/>
</dbReference>
<proteinExistence type="predicted"/>
<name>A0A8J3P3N8_9ACTN</name>
<evidence type="ECO:0000313" key="1">
    <source>
        <dbReference type="EMBL" id="GIG03003.1"/>
    </source>
</evidence>
<protein>
    <submittedName>
        <fullName evidence="1">Uncharacterized protein</fullName>
    </submittedName>
</protein>
<dbReference type="AlphaFoldDB" id="A0A8J3P3N8"/>
<gene>
    <name evidence="1" type="ORF">Cci01nite_80960</name>
</gene>
<reference evidence="1 2" key="1">
    <citation type="submission" date="2021-01" db="EMBL/GenBank/DDBJ databases">
        <title>Whole genome shotgun sequence of Catellatospora citrea NBRC 14495.</title>
        <authorList>
            <person name="Komaki H."/>
            <person name="Tamura T."/>
        </authorList>
    </citation>
    <scope>NUCLEOTIDE SEQUENCE [LARGE SCALE GENOMIC DNA]</scope>
    <source>
        <strain evidence="1 2">NBRC 14495</strain>
    </source>
</reference>
<dbReference type="Proteomes" id="UP000659904">
    <property type="component" value="Unassembled WGS sequence"/>
</dbReference>
<comment type="caution">
    <text evidence="1">The sequence shown here is derived from an EMBL/GenBank/DDBJ whole genome shotgun (WGS) entry which is preliminary data.</text>
</comment>
<sequence>MSERTDGGASLRAAVSCEAVMPNPPLQTATWNGMCMSRSYQGLLACSLLLAAALSGCAVEAHAGPNFCAQAAPLAFGKGESLDHVEKLKIIRALSEEAPGDLRSDFDTLIGWYEHLGADHGNGEQQAKATKSASVTIGEFIERECDINLGGIRT</sequence>
<keyword evidence="2" id="KW-1185">Reference proteome</keyword>
<organism evidence="1 2">
    <name type="scientific">Catellatospora citrea</name>
    <dbReference type="NCBI Taxonomy" id="53366"/>
    <lineage>
        <taxon>Bacteria</taxon>
        <taxon>Bacillati</taxon>
        <taxon>Actinomycetota</taxon>
        <taxon>Actinomycetes</taxon>
        <taxon>Micromonosporales</taxon>
        <taxon>Micromonosporaceae</taxon>
        <taxon>Catellatospora</taxon>
    </lineage>
</organism>
<evidence type="ECO:0000313" key="2">
    <source>
        <dbReference type="Proteomes" id="UP000659904"/>
    </source>
</evidence>
<accession>A0A8J3P3N8</accession>